<organism evidence="2 3">
    <name type="scientific">Mycena rosella</name>
    <name type="common">Pink bonnet</name>
    <name type="synonym">Agaricus rosellus</name>
    <dbReference type="NCBI Taxonomy" id="1033263"/>
    <lineage>
        <taxon>Eukaryota</taxon>
        <taxon>Fungi</taxon>
        <taxon>Dikarya</taxon>
        <taxon>Basidiomycota</taxon>
        <taxon>Agaricomycotina</taxon>
        <taxon>Agaricomycetes</taxon>
        <taxon>Agaricomycetidae</taxon>
        <taxon>Agaricales</taxon>
        <taxon>Marasmiineae</taxon>
        <taxon>Mycenaceae</taxon>
        <taxon>Mycena</taxon>
    </lineage>
</organism>
<name>A0AAD7FXL3_MYCRO</name>
<keyword evidence="3" id="KW-1185">Reference proteome</keyword>
<reference evidence="2" key="1">
    <citation type="submission" date="2023-03" db="EMBL/GenBank/DDBJ databases">
        <title>Massive genome expansion in bonnet fungi (Mycena s.s.) driven by repeated elements and novel gene families across ecological guilds.</title>
        <authorList>
            <consortium name="Lawrence Berkeley National Laboratory"/>
            <person name="Harder C.B."/>
            <person name="Miyauchi S."/>
            <person name="Viragh M."/>
            <person name="Kuo A."/>
            <person name="Thoen E."/>
            <person name="Andreopoulos B."/>
            <person name="Lu D."/>
            <person name="Skrede I."/>
            <person name="Drula E."/>
            <person name="Henrissat B."/>
            <person name="Morin E."/>
            <person name="Kohler A."/>
            <person name="Barry K."/>
            <person name="LaButti K."/>
            <person name="Morin E."/>
            <person name="Salamov A."/>
            <person name="Lipzen A."/>
            <person name="Mereny Z."/>
            <person name="Hegedus B."/>
            <person name="Baldrian P."/>
            <person name="Stursova M."/>
            <person name="Weitz H."/>
            <person name="Taylor A."/>
            <person name="Grigoriev I.V."/>
            <person name="Nagy L.G."/>
            <person name="Martin F."/>
            <person name="Kauserud H."/>
        </authorList>
    </citation>
    <scope>NUCLEOTIDE SEQUENCE</scope>
    <source>
        <strain evidence="2">CBHHK067</strain>
    </source>
</reference>
<dbReference type="EMBL" id="JARKIE010000412">
    <property type="protein sequence ID" value="KAJ7642886.1"/>
    <property type="molecule type" value="Genomic_DNA"/>
</dbReference>
<proteinExistence type="predicted"/>
<protein>
    <submittedName>
        <fullName evidence="2">Uncharacterized protein</fullName>
    </submittedName>
</protein>
<sequence>MYSPPLGTNYPNLFPDWNDGTFVDPRMLETAPTLPRELGEWKRSTSARLQPRDKAYIRFLYTHGVDEEEILEESNWGLNTVRKAIKNDYGKASLKISEAEVERQFARNFMRGCARYRPVPRAKQAPVARELSASHSSQTQHNTRFATARFRCHTQFCHTHPEQPILSIPHHPRDADDIFLRAFLARASLEQQWLTEFCKKELLRGLCAMWPKCPTSAPTRISPGSRPPCRLRTVSS</sequence>
<evidence type="ECO:0000256" key="1">
    <source>
        <dbReference type="SAM" id="MobiDB-lite"/>
    </source>
</evidence>
<evidence type="ECO:0000313" key="2">
    <source>
        <dbReference type="EMBL" id="KAJ7642886.1"/>
    </source>
</evidence>
<comment type="caution">
    <text evidence="2">The sequence shown here is derived from an EMBL/GenBank/DDBJ whole genome shotgun (WGS) entry which is preliminary data.</text>
</comment>
<accession>A0AAD7FXL3</accession>
<evidence type="ECO:0000313" key="3">
    <source>
        <dbReference type="Proteomes" id="UP001221757"/>
    </source>
</evidence>
<dbReference type="AlphaFoldDB" id="A0AAD7FXL3"/>
<dbReference type="Proteomes" id="UP001221757">
    <property type="component" value="Unassembled WGS sequence"/>
</dbReference>
<feature type="region of interest" description="Disordered" evidence="1">
    <location>
        <begin position="217"/>
        <end position="236"/>
    </location>
</feature>
<gene>
    <name evidence="2" type="ORF">B0H17DRAFT_1216298</name>
</gene>